<dbReference type="Gene3D" id="2.60.40.10">
    <property type="entry name" value="Immunoglobulins"/>
    <property type="match status" value="1"/>
</dbReference>
<sequence>MSNRHVGWRIPAALLSGLCLAALSACGGGGGGATPASAPPAPAPAPPSPPPSSPPVPETSASIKPPTITLAADGTTFSVDSSGSGPLSYQWTLNHAPIEGATGATYTRTAMSASDNAAVLRVNASGPAGSGESNGIALTVNGIGSRPFAGALGVKPIVLLANPAFNFTSLAVDADGTHYGIEGKSLWKGGPKREWTQLGSNVCANEGRIALDKDRNIYTGCGNHVLKLTAAGVLSTYAGSKLDLGSTDGPGDSARFASISAVAVDASGVVYVGDPGNGAVRRIGLDRVVTTLAGADKVGTPLDGTGAAARFGAVRSLALDTAGNLFVGDKTSIRKITPAGKVSTLAGDALASGAANGSGAGARFDSPAGIVLDADGTLFVADKGNRSIRKVSSAGLVSTIAGSVFLPGSSDGFGNMARFTAPIAISIDNAGMLYVADNPAGIVRKVTRAGAVSTVMGAPRVSMVAGSLDGIGQEALFNEPTRMGTDAAGNVYVLDSKNYTIRKIMPGGVVSTLAGTPGVSGEADGRGADARLRDPAAMAVAGDGTVYLLDSKAALANRYLRKMTPDGVVSTVEVPADPVLATLGAPVHPPQHVAIAADRSGNYYIASLWSFKAACADAPARDTCGKRARATIRKISPAGVATTLTTWEDIYAGKPSMQATFMPTAMAADSDGNVYILDQSNLTVMKVSPNGKSSPLVASKITCAGDAFRKTCLNEPNAMAVDAAGRVYVVNRYSSVVLMFTPDGVGKLIAGNYTYSDLDYTLALGPLPGGLSGLAGITATSDSTLYVTVHSGVIKIVHE</sequence>
<accession>A0ABX0ND34</accession>
<gene>
    <name evidence="3" type="ORF">F2P44_14150</name>
</gene>
<organism evidence="3 4">
    <name type="scientific">Massilia frigida</name>
    <dbReference type="NCBI Taxonomy" id="2609281"/>
    <lineage>
        <taxon>Bacteria</taxon>
        <taxon>Pseudomonadati</taxon>
        <taxon>Pseudomonadota</taxon>
        <taxon>Betaproteobacteria</taxon>
        <taxon>Burkholderiales</taxon>
        <taxon>Oxalobacteraceae</taxon>
        <taxon>Telluria group</taxon>
        <taxon>Massilia</taxon>
    </lineage>
</organism>
<dbReference type="Proteomes" id="UP000621455">
    <property type="component" value="Unassembled WGS sequence"/>
</dbReference>
<dbReference type="PROSITE" id="PS51257">
    <property type="entry name" value="PROKAR_LIPOPROTEIN"/>
    <property type="match status" value="1"/>
</dbReference>
<dbReference type="Gene3D" id="2.120.10.30">
    <property type="entry name" value="TolB, C-terminal domain"/>
    <property type="match status" value="4"/>
</dbReference>
<evidence type="ECO:0000256" key="2">
    <source>
        <dbReference type="SAM" id="SignalP"/>
    </source>
</evidence>
<dbReference type="InterPro" id="IPR011042">
    <property type="entry name" value="6-blade_b-propeller_TolB-like"/>
</dbReference>
<evidence type="ECO:0000313" key="3">
    <source>
        <dbReference type="EMBL" id="NHZ80406.1"/>
    </source>
</evidence>
<keyword evidence="2" id="KW-0732">Signal</keyword>
<feature type="compositionally biased region" description="Pro residues" evidence="1">
    <location>
        <begin position="37"/>
        <end position="57"/>
    </location>
</feature>
<comment type="caution">
    <text evidence="3">The sequence shown here is derived from an EMBL/GenBank/DDBJ whole genome shotgun (WGS) entry which is preliminary data.</text>
</comment>
<protein>
    <submittedName>
        <fullName evidence="3">Uncharacterized protein</fullName>
    </submittedName>
</protein>
<dbReference type="RefSeq" id="WP_167087435.1">
    <property type="nucleotide sequence ID" value="NZ_WHJG01000012.1"/>
</dbReference>
<dbReference type="EMBL" id="WHJG01000012">
    <property type="protein sequence ID" value="NHZ80406.1"/>
    <property type="molecule type" value="Genomic_DNA"/>
</dbReference>
<feature type="signal peptide" evidence="2">
    <location>
        <begin position="1"/>
        <end position="21"/>
    </location>
</feature>
<dbReference type="PANTHER" id="PTHR46388:SF2">
    <property type="entry name" value="NHL REPEAT-CONTAINING PROTEIN 2"/>
    <property type="match status" value="1"/>
</dbReference>
<feature type="region of interest" description="Disordered" evidence="1">
    <location>
        <begin position="30"/>
        <end position="63"/>
    </location>
</feature>
<name>A0ABX0ND34_9BURK</name>
<dbReference type="InterPro" id="IPR013783">
    <property type="entry name" value="Ig-like_fold"/>
</dbReference>
<proteinExistence type="predicted"/>
<dbReference type="SUPFAM" id="SSF63829">
    <property type="entry name" value="Calcium-dependent phosphotriesterase"/>
    <property type="match status" value="1"/>
</dbReference>
<evidence type="ECO:0000313" key="4">
    <source>
        <dbReference type="Proteomes" id="UP000621455"/>
    </source>
</evidence>
<dbReference type="SUPFAM" id="SSF101898">
    <property type="entry name" value="NHL repeat"/>
    <property type="match status" value="2"/>
</dbReference>
<evidence type="ECO:0000256" key="1">
    <source>
        <dbReference type="SAM" id="MobiDB-lite"/>
    </source>
</evidence>
<dbReference type="PANTHER" id="PTHR46388">
    <property type="entry name" value="NHL REPEAT-CONTAINING PROTEIN 2"/>
    <property type="match status" value="1"/>
</dbReference>
<feature type="chain" id="PRO_5046678389" evidence="2">
    <location>
        <begin position="22"/>
        <end position="799"/>
    </location>
</feature>
<keyword evidence="4" id="KW-1185">Reference proteome</keyword>
<reference evidence="3 4" key="1">
    <citation type="submission" date="2019-10" db="EMBL/GenBank/DDBJ databases">
        <title>Taxonomy of Antarctic Massilia spp.: description of Massilia rubra sp. nov., Massilia aquatica sp. nov., Massilia mucilaginosa sp. nov., Massilia frigida sp. nov. isolated from streams, lakes and regoliths.</title>
        <authorList>
            <person name="Holochova P."/>
            <person name="Sedlacek I."/>
            <person name="Kralova S."/>
            <person name="Maslanova I."/>
            <person name="Busse H.-J."/>
            <person name="Stankova E."/>
            <person name="Vrbovska V."/>
            <person name="Kovarovic V."/>
            <person name="Bartak M."/>
            <person name="Svec P."/>
            <person name="Pantucek R."/>
        </authorList>
    </citation>
    <scope>NUCLEOTIDE SEQUENCE [LARGE SCALE GENOMIC DNA]</scope>
    <source>
        <strain evidence="3 4">CCM 8695</strain>
    </source>
</reference>